<keyword evidence="4" id="KW-1185">Reference proteome</keyword>
<evidence type="ECO:0000313" key="4">
    <source>
        <dbReference type="Proteomes" id="UP000195101"/>
    </source>
</evidence>
<dbReference type="EMBL" id="MDJZ01000003">
    <property type="protein sequence ID" value="OUE27915.1"/>
    <property type="molecule type" value="Genomic_DNA"/>
</dbReference>
<feature type="transmembrane region" description="Helical" evidence="2">
    <location>
        <begin position="43"/>
        <end position="64"/>
    </location>
</feature>
<feature type="transmembrane region" description="Helical" evidence="2">
    <location>
        <begin position="358"/>
        <end position="376"/>
    </location>
</feature>
<keyword evidence="2" id="KW-0472">Membrane</keyword>
<sequence length="411" mass="43862">MKALSDRFQRAPLGIVFLVLAVVVFVVRTLVGPLLLDDALSPGRTIATLVSSLLIAGVMTLVVARQRRRSGGAHTMAEVTTSLKTGRLPLDADPAAWIPALEWRRRQFRRSMWLMPVLVVVLVAMGVAAAMLVPDSPAGWIIVVVFLALGIVSVVQARRTLPRIDELLPSSARATGPGPTRIPSTTPATRPGGLPRARRAAPDPSPPVIDPTDPARGRVWRARRFADRHPAVPALAAAAAYAGITLCSRVALGHEASGDRILGTPTVALLAAAVLTLVLARRRRRRGGVPLLRWIDVSEAIDAGRLPADAEDDADAWRWLLLRRRDVHDQLGGRWAVLAASMVLAGTIALGATGGPPLAWTLPAVVALMVAGMAVVRRRRLERIDALLQPLLAEESAASARDVDGGPRSEE</sequence>
<keyword evidence="2" id="KW-1133">Transmembrane helix</keyword>
<comment type="caution">
    <text evidence="3">The sequence shown here is derived from an EMBL/GenBank/DDBJ whole genome shotgun (WGS) entry which is preliminary data.</text>
</comment>
<evidence type="ECO:0000256" key="2">
    <source>
        <dbReference type="SAM" id="Phobius"/>
    </source>
</evidence>
<organism evidence="3 4">
    <name type="scientific">Clavibacter michiganensis</name>
    <dbReference type="NCBI Taxonomy" id="28447"/>
    <lineage>
        <taxon>Bacteria</taxon>
        <taxon>Bacillati</taxon>
        <taxon>Actinomycetota</taxon>
        <taxon>Actinomycetes</taxon>
        <taxon>Micrococcales</taxon>
        <taxon>Microbacteriaceae</taxon>
        <taxon>Clavibacter</taxon>
    </lineage>
</organism>
<feature type="transmembrane region" description="Helical" evidence="2">
    <location>
        <begin position="12"/>
        <end position="31"/>
    </location>
</feature>
<accession>A0A251YUM5</accession>
<feature type="transmembrane region" description="Helical" evidence="2">
    <location>
        <begin position="113"/>
        <end position="132"/>
    </location>
</feature>
<keyword evidence="2" id="KW-0812">Transmembrane</keyword>
<feature type="region of interest" description="Disordered" evidence="1">
    <location>
        <begin position="170"/>
        <end position="213"/>
    </location>
</feature>
<dbReference type="Proteomes" id="UP000195101">
    <property type="component" value="Unassembled WGS sequence"/>
</dbReference>
<feature type="transmembrane region" description="Helical" evidence="2">
    <location>
        <begin position="331"/>
        <end position="352"/>
    </location>
</feature>
<feature type="transmembrane region" description="Helical" evidence="2">
    <location>
        <begin position="263"/>
        <end position="280"/>
    </location>
</feature>
<gene>
    <name evidence="3" type="ORF">BFL37_01060</name>
</gene>
<evidence type="ECO:0000313" key="3">
    <source>
        <dbReference type="EMBL" id="OUE27915.1"/>
    </source>
</evidence>
<feature type="transmembrane region" description="Helical" evidence="2">
    <location>
        <begin position="231"/>
        <end position="251"/>
    </location>
</feature>
<dbReference type="RefSeq" id="WP_241533799.1">
    <property type="nucleotide sequence ID" value="NZ_MDJZ01000003.1"/>
</dbReference>
<feature type="transmembrane region" description="Helical" evidence="2">
    <location>
        <begin position="138"/>
        <end position="155"/>
    </location>
</feature>
<reference evidence="3 4" key="1">
    <citation type="submission" date="2016-08" db="EMBL/GenBank/DDBJ databases">
        <title>Genome sequence of Clavibacter michiganensis spp strain CFBP8019.</title>
        <authorList>
            <person name="Thapa S.P."/>
            <person name="Coaker G."/>
            <person name="Jacques M.-A."/>
        </authorList>
    </citation>
    <scope>NUCLEOTIDE SEQUENCE [LARGE SCALE GENOMIC DNA]</scope>
    <source>
        <strain evidence="3">CFBP8019</strain>
    </source>
</reference>
<name>A0A251YUM5_9MICO</name>
<protein>
    <submittedName>
        <fullName evidence="3">Uncharacterized protein</fullName>
    </submittedName>
</protein>
<proteinExistence type="predicted"/>
<dbReference type="AlphaFoldDB" id="A0A251YUM5"/>
<evidence type="ECO:0000256" key="1">
    <source>
        <dbReference type="SAM" id="MobiDB-lite"/>
    </source>
</evidence>